<evidence type="ECO:0000313" key="2">
    <source>
        <dbReference type="EMBL" id="RRT44687.1"/>
    </source>
</evidence>
<evidence type="ECO:0000313" key="3">
    <source>
        <dbReference type="Proteomes" id="UP000287651"/>
    </source>
</evidence>
<comment type="caution">
    <text evidence="2">The sequence shown here is derived from an EMBL/GenBank/DDBJ whole genome shotgun (WGS) entry which is preliminary data.</text>
</comment>
<reference evidence="2 3" key="1">
    <citation type="journal article" date="2014" name="Agronomy (Basel)">
        <title>A Draft Genome Sequence for Ensete ventricosum, the Drought-Tolerant Tree Against Hunger.</title>
        <authorList>
            <person name="Harrison J."/>
            <person name="Moore K.A."/>
            <person name="Paszkiewicz K."/>
            <person name="Jones T."/>
            <person name="Grant M."/>
            <person name="Ambacheew D."/>
            <person name="Muzemil S."/>
            <person name="Studholme D.J."/>
        </authorList>
    </citation>
    <scope>NUCLEOTIDE SEQUENCE [LARGE SCALE GENOMIC DNA]</scope>
</reference>
<feature type="region of interest" description="Disordered" evidence="1">
    <location>
        <begin position="130"/>
        <end position="163"/>
    </location>
</feature>
<gene>
    <name evidence="2" type="ORF">B296_00049791</name>
</gene>
<dbReference type="EMBL" id="AMZH03016315">
    <property type="protein sequence ID" value="RRT44687.1"/>
    <property type="molecule type" value="Genomic_DNA"/>
</dbReference>
<protein>
    <submittedName>
        <fullName evidence="2">Uncharacterized protein</fullName>
    </submittedName>
</protein>
<organism evidence="2 3">
    <name type="scientific">Ensete ventricosum</name>
    <name type="common">Abyssinian banana</name>
    <name type="synonym">Musa ensete</name>
    <dbReference type="NCBI Taxonomy" id="4639"/>
    <lineage>
        <taxon>Eukaryota</taxon>
        <taxon>Viridiplantae</taxon>
        <taxon>Streptophyta</taxon>
        <taxon>Embryophyta</taxon>
        <taxon>Tracheophyta</taxon>
        <taxon>Spermatophyta</taxon>
        <taxon>Magnoliopsida</taxon>
        <taxon>Liliopsida</taxon>
        <taxon>Zingiberales</taxon>
        <taxon>Musaceae</taxon>
        <taxon>Ensete</taxon>
    </lineage>
</organism>
<sequence length="163" mass="19040">MLRPSVTREWVGEGELPKKITQSGVTEALRYASRGHTWRDRSSSMIRAIGELDYFNAYIRFREPDKSEDKAEGLSYPKAKRRLERKWARRSATVPRRRIYRSRRKGRRCKVTDSRAMGWQRHVLIMKGAEEVENAETNSTQDKAEGQRPRNFIRPVSTGISSR</sequence>
<dbReference type="Proteomes" id="UP000287651">
    <property type="component" value="Unassembled WGS sequence"/>
</dbReference>
<evidence type="ECO:0000256" key="1">
    <source>
        <dbReference type="SAM" id="MobiDB-lite"/>
    </source>
</evidence>
<proteinExistence type="predicted"/>
<name>A0A426XYR5_ENSVE</name>
<dbReference type="AlphaFoldDB" id="A0A426XYR5"/>
<accession>A0A426XYR5</accession>